<dbReference type="Proteomes" id="UP001139031">
    <property type="component" value="Unassembled WGS sequence"/>
</dbReference>
<keyword evidence="2" id="KW-0472">Membrane</keyword>
<evidence type="ECO:0000256" key="1">
    <source>
        <dbReference type="SAM" id="MobiDB-lite"/>
    </source>
</evidence>
<gene>
    <name evidence="3" type="ORF">K7C98_19140</name>
</gene>
<accession>A0ABS7TT09</accession>
<keyword evidence="2" id="KW-1133">Transmembrane helix</keyword>
<dbReference type="EMBL" id="JAIRAU010000027">
    <property type="protein sequence ID" value="MBZ5711363.1"/>
    <property type="molecule type" value="Genomic_DNA"/>
</dbReference>
<comment type="caution">
    <text evidence="3">The sequence shown here is derived from an EMBL/GenBank/DDBJ whole genome shotgun (WGS) entry which is preliminary data.</text>
</comment>
<name>A0ABS7TT09_9BACT</name>
<sequence length="399" mass="41292">MIGPPARRPRSGSAPAVACPPLDLAARDLARPLATPPRPADTDRDVIATHLELAARDLAPAANPLPPRDALARSAVTVLPASLPALVPGRTRLVAAGLAFILSCETGVVHAAPSPRDLAYEQAVQAEEAGDHARAAAEYARAYQLTPAGESGPRLLFLRQSVAARLRARDGGGEPREHLCQARALLRDHLAGAGDGTLAGERASLARVEQDLGGIDCDVPAANPPVPTDSSTAPPDTPTADPPVPSDTSDPIPRSPAPAVQRPVPTDMPQPPTTPDGRSPRLVRGLRIAGLTSLAIGVAALVPMSVGIGLARARTREGRSLCWSMAEACDFSNPKIVDILSDGRDYEQMVKITAPLVGVGFMAGIILLSLAMTGRARPPVTAAPRLGGGTLGFGLQGRF</sequence>
<feature type="transmembrane region" description="Helical" evidence="2">
    <location>
        <begin position="288"/>
        <end position="311"/>
    </location>
</feature>
<evidence type="ECO:0000313" key="3">
    <source>
        <dbReference type="EMBL" id="MBZ5711363.1"/>
    </source>
</evidence>
<evidence type="ECO:0000313" key="4">
    <source>
        <dbReference type="Proteomes" id="UP001139031"/>
    </source>
</evidence>
<dbReference type="RefSeq" id="WP_224193128.1">
    <property type="nucleotide sequence ID" value="NZ_JAIRAU010000027.1"/>
</dbReference>
<reference evidence="3" key="1">
    <citation type="submission" date="2021-08" db="EMBL/GenBank/DDBJ databases">
        <authorList>
            <person name="Stevens D.C."/>
        </authorList>
    </citation>
    <scope>NUCLEOTIDE SEQUENCE</scope>
    <source>
        <strain evidence="3">DSM 53165</strain>
    </source>
</reference>
<feature type="region of interest" description="Disordered" evidence="1">
    <location>
        <begin position="216"/>
        <end position="281"/>
    </location>
</feature>
<organism evidence="3 4">
    <name type="scientific">Nannocystis pusilla</name>
    <dbReference type="NCBI Taxonomy" id="889268"/>
    <lineage>
        <taxon>Bacteria</taxon>
        <taxon>Pseudomonadati</taxon>
        <taxon>Myxococcota</taxon>
        <taxon>Polyangia</taxon>
        <taxon>Nannocystales</taxon>
        <taxon>Nannocystaceae</taxon>
        <taxon>Nannocystis</taxon>
    </lineage>
</organism>
<keyword evidence="2" id="KW-0812">Transmembrane</keyword>
<proteinExistence type="predicted"/>
<feature type="compositionally biased region" description="Pro residues" evidence="1">
    <location>
        <begin position="235"/>
        <end position="245"/>
    </location>
</feature>
<keyword evidence="4" id="KW-1185">Reference proteome</keyword>
<feature type="transmembrane region" description="Helical" evidence="2">
    <location>
        <begin position="352"/>
        <end position="371"/>
    </location>
</feature>
<protein>
    <submittedName>
        <fullName evidence="3">Uncharacterized protein</fullName>
    </submittedName>
</protein>
<evidence type="ECO:0000256" key="2">
    <source>
        <dbReference type="SAM" id="Phobius"/>
    </source>
</evidence>